<organism evidence="2 3">
    <name type="scientific">Trichonephila inaurata madagascariensis</name>
    <dbReference type="NCBI Taxonomy" id="2747483"/>
    <lineage>
        <taxon>Eukaryota</taxon>
        <taxon>Metazoa</taxon>
        <taxon>Ecdysozoa</taxon>
        <taxon>Arthropoda</taxon>
        <taxon>Chelicerata</taxon>
        <taxon>Arachnida</taxon>
        <taxon>Araneae</taxon>
        <taxon>Araneomorphae</taxon>
        <taxon>Entelegynae</taxon>
        <taxon>Araneoidea</taxon>
        <taxon>Nephilidae</taxon>
        <taxon>Trichonephila</taxon>
        <taxon>Trichonephila inaurata</taxon>
    </lineage>
</organism>
<evidence type="ECO:0000256" key="1">
    <source>
        <dbReference type="SAM" id="MobiDB-lite"/>
    </source>
</evidence>
<comment type="caution">
    <text evidence="2">The sequence shown here is derived from an EMBL/GenBank/DDBJ whole genome shotgun (WGS) entry which is preliminary data.</text>
</comment>
<feature type="compositionally biased region" description="Low complexity" evidence="1">
    <location>
        <begin position="270"/>
        <end position="288"/>
    </location>
</feature>
<sequence>MVLVVAEDLRTLDIKQLILSSEGYEENTIKELLMNIIEEGIENIKVAKQAEERERRDKMDFELQKLELQLEAQKSGAPHSNDIDISFNKGDKLKADDKSEIPSVSCYDCGKLSVTKPRCPNCKPIANRDSANFGNISLHSCSTPNQIAVLKLAINDIWRTACAANGAKVIIQEIQGRPNFEKNTCLLGNDEVKCLMPEQQRNKLSELLNLYGTVFEPGVTLLFLSNTVSAPEKILLVWCLPNFHYIEILVHFLHIFLSLILPQARDGSSSSPSFIGSSPPSSPSSMNIPVPPAFSIPP</sequence>
<feature type="compositionally biased region" description="Pro residues" evidence="1">
    <location>
        <begin position="289"/>
        <end position="298"/>
    </location>
</feature>
<dbReference type="Proteomes" id="UP000886998">
    <property type="component" value="Unassembled WGS sequence"/>
</dbReference>
<accession>A0A8X6XKP0</accession>
<gene>
    <name evidence="2" type="ORF">TNIN_437121</name>
</gene>
<feature type="region of interest" description="Disordered" evidence="1">
    <location>
        <begin position="270"/>
        <end position="298"/>
    </location>
</feature>
<evidence type="ECO:0000313" key="3">
    <source>
        <dbReference type="Proteomes" id="UP000886998"/>
    </source>
</evidence>
<proteinExistence type="predicted"/>
<reference evidence="2" key="1">
    <citation type="submission" date="2020-08" db="EMBL/GenBank/DDBJ databases">
        <title>Multicomponent nature underlies the extraordinary mechanical properties of spider dragline silk.</title>
        <authorList>
            <person name="Kono N."/>
            <person name="Nakamura H."/>
            <person name="Mori M."/>
            <person name="Yoshida Y."/>
            <person name="Ohtoshi R."/>
            <person name="Malay A.D."/>
            <person name="Moran D.A.P."/>
            <person name="Tomita M."/>
            <person name="Numata K."/>
            <person name="Arakawa K."/>
        </authorList>
    </citation>
    <scope>NUCLEOTIDE SEQUENCE</scope>
</reference>
<evidence type="ECO:0000313" key="2">
    <source>
        <dbReference type="EMBL" id="GFY54164.1"/>
    </source>
</evidence>
<keyword evidence="3" id="KW-1185">Reference proteome</keyword>
<dbReference type="AlphaFoldDB" id="A0A8X6XKP0"/>
<dbReference type="EMBL" id="BMAV01009742">
    <property type="protein sequence ID" value="GFY54164.1"/>
    <property type="molecule type" value="Genomic_DNA"/>
</dbReference>
<protein>
    <submittedName>
        <fullName evidence="2">Uncharacterized protein</fullName>
    </submittedName>
</protein>
<name>A0A8X6XKP0_9ARAC</name>